<dbReference type="SUPFAM" id="SSF46689">
    <property type="entry name" value="Homeodomain-like"/>
    <property type="match status" value="1"/>
</dbReference>
<dbReference type="PRINTS" id="PR01590">
    <property type="entry name" value="HTHFIS"/>
</dbReference>
<dbReference type="PANTHER" id="PTHR32071">
    <property type="entry name" value="TRANSCRIPTIONAL REGULATORY PROTEIN"/>
    <property type="match status" value="1"/>
</dbReference>
<evidence type="ECO:0000313" key="2">
    <source>
        <dbReference type="EMBL" id="MBI6567608.1"/>
    </source>
</evidence>
<dbReference type="InterPro" id="IPR009057">
    <property type="entry name" value="Homeodomain-like_sf"/>
</dbReference>
<proteinExistence type="predicted"/>
<name>A0ABS0UT59_9PSED</name>
<evidence type="ECO:0000259" key="1">
    <source>
        <dbReference type="Pfam" id="PF02954"/>
    </source>
</evidence>
<dbReference type="Pfam" id="PF02954">
    <property type="entry name" value="HTH_8"/>
    <property type="match status" value="1"/>
</dbReference>
<reference evidence="2 3" key="1">
    <citation type="submission" date="2020-12" db="EMBL/GenBank/DDBJ databases">
        <title>Comparative genomic insights into the epidemiology and virulence of plant pathogenic Pseudomonads from Turkey.</title>
        <authorList>
            <person name="Dillon M."/>
            <person name="Ruiz-Bedoya T."/>
            <person name="Bendalovic-Torma C."/>
            <person name="Guttman K.M."/>
            <person name="Kwak H."/>
            <person name="Middleton M.A."/>
            <person name="Wang P.W."/>
            <person name="Horuz S."/>
            <person name="Aysan Y."/>
            <person name="Guttman D.S."/>
        </authorList>
    </citation>
    <scope>NUCLEOTIDE SEQUENCE [LARGE SCALE GENOMIC DNA]</scope>
    <source>
        <strain evidence="2 3">S5_IA_2b</strain>
    </source>
</reference>
<dbReference type="Proteomes" id="UP000648914">
    <property type="component" value="Unassembled WGS sequence"/>
</dbReference>
<organism evidence="2 3">
    <name type="scientific">Pseudomonas synxantha</name>
    <dbReference type="NCBI Taxonomy" id="47883"/>
    <lineage>
        <taxon>Bacteria</taxon>
        <taxon>Pseudomonadati</taxon>
        <taxon>Pseudomonadota</taxon>
        <taxon>Gammaproteobacteria</taxon>
        <taxon>Pseudomonadales</taxon>
        <taxon>Pseudomonadaceae</taxon>
        <taxon>Pseudomonas</taxon>
    </lineage>
</organism>
<feature type="domain" description="DNA binding HTH" evidence="1">
    <location>
        <begin position="69"/>
        <end position="109"/>
    </location>
</feature>
<dbReference type="EMBL" id="JAEILG010000077">
    <property type="protein sequence ID" value="MBI6567608.1"/>
    <property type="molecule type" value="Genomic_DNA"/>
</dbReference>
<dbReference type="Gene3D" id="1.10.10.60">
    <property type="entry name" value="Homeodomain-like"/>
    <property type="match status" value="1"/>
</dbReference>
<dbReference type="RefSeq" id="WP_198720631.1">
    <property type="nucleotide sequence ID" value="NZ_JAEIKU010000099.1"/>
</dbReference>
<keyword evidence="3" id="KW-1185">Reference proteome</keyword>
<comment type="caution">
    <text evidence="2">The sequence shown here is derived from an EMBL/GenBank/DDBJ whole genome shotgun (WGS) entry which is preliminary data.</text>
</comment>
<dbReference type="InterPro" id="IPR002197">
    <property type="entry name" value="HTH_Fis"/>
</dbReference>
<protein>
    <recommendedName>
        <fullName evidence="1">DNA binding HTH domain-containing protein</fullName>
    </recommendedName>
</protein>
<dbReference type="PANTHER" id="PTHR32071:SF113">
    <property type="entry name" value="ALGINATE BIOSYNTHESIS TRANSCRIPTIONAL REGULATORY PROTEIN ALGB"/>
    <property type="match status" value="1"/>
</dbReference>
<evidence type="ECO:0000313" key="3">
    <source>
        <dbReference type="Proteomes" id="UP000648914"/>
    </source>
</evidence>
<accession>A0ABS0UT59</accession>
<sequence length="112" mass="12743">MVNIRELENMIERGALLAEHNHPIDLANLFPSLCEPTHPLNLVNAQGHIAEHATDDETLFQQWLGQGLSLEEFERRLTKGALEHTRSNVSQAARLMGLSRAQMMYRVDKVKQ</sequence>
<gene>
    <name evidence="2" type="ORF">YA0852_26360</name>
</gene>